<evidence type="ECO:0000313" key="9">
    <source>
        <dbReference type="Proteomes" id="UP000681720"/>
    </source>
</evidence>
<proteinExistence type="predicted"/>
<sequence length="155" mass="17667">CNTFTDCASCLANRGKRYNCSWCDDIQKCSDGYDRSRQQWIRAQCHRLAAADTCPNSMEDTYDNYHFSSSSLPSMVQFEKRKESSIATSRSYSTLHTFRTIVITLLLSVLILSLAALAVTYMYAYRNPTSPAGMWLLEHRPSTYIARFKRSTGSI</sequence>
<evidence type="ECO:0000256" key="2">
    <source>
        <dbReference type="ARBA" id="ARBA00022692"/>
    </source>
</evidence>
<keyword evidence="2 7" id="KW-0812">Transmembrane</keyword>
<keyword evidence="4 7" id="KW-1133">Transmembrane helix</keyword>
<feature type="transmembrane region" description="Helical" evidence="7">
    <location>
        <begin position="100"/>
        <end position="124"/>
    </location>
</feature>
<comment type="subcellular location">
    <subcellularLocation>
        <location evidence="1">Membrane</location>
        <topology evidence="1">Single-pass type I membrane protein</topology>
    </subcellularLocation>
</comment>
<evidence type="ECO:0000256" key="1">
    <source>
        <dbReference type="ARBA" id="ARBA00004479"/>
    </source>
</evidence>
<evidence type="ECO:0000256" key="5">
    <source>
        <dbReference type="ARBA" id="ARBA00023136"/>
    </source>
</evidence>
<comment type="caution">
    <text evidence="8">The sequence shown here is derived from an EMBL/GenBank/DDBJ whole genome shotgun (WGS) entry which is preliminary data.</text>
</comment>
<name>A0A8S2T245_9BILA</name>
<organism evidence="8 9">
    <name type="scientific">Rotaria magnacalcarata</name>
    <dbReference type="NCBI Taxonomy" id="392030"/>
    <lineage>
        <taxon>Eukaryota</taxon>
        <taxon>Metazoa</taxon>
        <taxon>Spiralia</taxon>
        <taxon>Gnathifera</taxon>
        <taxon>Rotifera</taxon>
        <taxon>Eurotatoria</taxon>
        <taxon>Bdelloidea</taxon>
        <taxon>Philodinida</taxon>
        <taxon>Philodinidae</taxon>
        <taxon>Rotaria</taxon>
    </lineage>
</organism>
<dbReference type="Proteomes" id="UP000681720">
    <property type="component" value="Unassembled WGS sequence"/>
</dbReference>
<dbReference type="InterPro" id="IPR002165">
    <property type="entry name" value="Plexin_repeat"/>
</dbReference>
<keyword evidence="5 7" id="KW-0472">Membrane</keyword>
<keyword evidence="6" id="KW-0325">Glycoprotein</keyword>
<accession>A0A8S2T245</accession>
<gene>
    <name evidence="8" type="ORF">GIL414_LOCUS24295</name>
</gene>
<dbReference type="AlphaFoldDB" id="A0A8S2T245"/>
<evidence type="ECO:0008006" key="10">
    <source>
        <dbReference type="Google" id="ProtNLM"/>
    </source>
</evidence>
<dbReference type="PANTHER" id="PTHR13055">
    <property type="entry name" value="TUMOR ENDOTHELIAL MARKER 7 RELATED"/>
    <property type="match status" value="1"/>
</dbReference>
<feature type="non-terminal residue" evidence="8">
    <location>
        <position position="1"/>
    </location>
</feature>
<evidence type="ECO:0000313" key="8">
    <source>
        <dbReference type="EMBL" id="CAF4265030.1"/>
    </source>
</evidence>
<evidence type="ECO:0000256" key="6">
    <source>
        <dbReference type="ARBA" id="ARBA00023180"/>
    </source>
</evidence>
<dbReference type="GO" id="GO:0016020">
    <property type="term" value="C:membrane"/>
    <property type="evidence" value="ECO:0007669"/>
    <property type="project" value="UniProtKB-SubCell"/>
</dbReference>
<evidence type="ECO:0000256" key="3">
    <source>
        <dbReference type="ARBA" id="ARBA00022729"/>
    </source>
</evidence>
<dbReference type="PANTHER" id="PTHR13055:SF12">
    <property type="entry name" value="LD40707P"/>
    <property type="match status" value="1"/>
</dbReference>
<evidence type="ECO:0000256" key="4">
    <source>
        <dbReference type="ARBA" id="ARBA00022989"/>
    </source>
</evidence>
<dbReference type="InterPro" id="IPR031152">
    <property type="entry name" value="PLXDC"/>
</dbReference>
<keyword evidence="3" id="KW-0732">Signal</keyword>
<dbReference type="Pfam" id="PF01437">
    <property type="entry name" value="PSI"/>
    <property type="match status" value="1"/>
</dbReference>
<protein>
    <recommendedName>
        <fullName evidence="10">PSI domain-containing protein</fullName>
    </recommendedName>
</protein>
<evidence type="ECO:0000256" key="7">
    <source>
        <dbReference type="SAM" id="Phobius"/>
    </source>
</evidence>
<dbReference type="EMBL" id="CAJOBJ010029569">
    <property type="protein sequence ID" value="CAF4265030.1"/>
    <property type="molecule type" value="Genomic_DNA"/>
</dbReference>
<reference evidence="8" key="1">
    <citation type="submission" date="2021-02" db="EMBL/GenBank/DDBJ databases">
        <authorList>
            <person name="Nowell W R."/>
        </authorList>
    </citation>
    <scope>NUCLEOTIDE SEQUENCE</scope>
</reference>